<comment type="caution">
    <text evidence="7">The sequence shown here is derived from an EMBL/GenBank/DDBJ whole genome shotgun (WGS) entry which is preliminary data.</text>
</comment>
<dbReference type="EC" id="2.1.1.181" evidence="7"/>
<gene>
    <name evidence="7" type="primary">rlmF</name>
    <name evidence="7" type="ORF">H5P30_16970</name>
</gene>
<keyword evidence="4 7" id="KW-0808">Transferase</keyword>
<protein>
    <submittedName>
        <fullName evidence="7">23S rRNA (Adenine(1618)-N(6))-methyltransferase RlmF</fullName>
        <ecNumber evidence="7">2.1.1.181</ecNumber>
    </submittedName>
</protein>
<feature type="compositionally biased region" description="Basic residues" evidence="6">
    <location>
        <begin position="191"/>
        <end position="203"/>
    </location>
</feature>
<dbReference type="GO" id="GO:0005737">
    <property type="term" value="C:cytoplasm"/>
    <property type="evidence" value="ECO:0007669"/>
    <property type="project" value="InterPro"/>
</dbReference>
<dbReference type="PANTHER" id="PTHR13393:SF0">
    <property type="entry name" value="RNA N6-ADENOSINE-METHYLTRANSFERASE METTL16"/>
    <property type="match status" value="1"/>
</dbReference>
<evidence type="ECO:0000313" key="8">
    <source>
        <dbReference type="Proteomes" id="UP000525652"/>
    </source>
</evidence>
<keyword evidence="3 7" id="KW-0489">Methyltransferase</keyword>
<evidence type="ECO:0000256" key="6">
    <source>
        <dbReference type="SAM" id="MobiDB-lite"/>
    </source>
</evidence>
<keyword evidence="8" id="KW-1185">Reference proteome</keyword>
<dbReference type="InterPro" id="IPR029063">
    <property type="entry name" value="SAM-dependent_MTases_sf"/>
</dbReference>
<dbReference type="InterPro" id="IPR010286">
    <property type="entry name" value="METTL16/RlmF"/>
</dbReference>
<keyword evidence="1" id="KW-0963">Cytoplasm</keyword>
<proteinExistence type="inferred from homology"/>
<dbReference type="CDD" id="cd02440">
    <property type="entry name" value="AdoMet_MTases"/>
    <property type="match status" value="1"/>
</dbReference>
<dbReference type="InterPro" id="IPR016909">
    <property type="entry name" value="rRNA_lsu_MeTfrase_F"/>
</dbReference>
<dbReference type="GO" id="GO:0052907">
    <property type="term" value="F:23S rRNA (adenine(1618)-N(6))-methyltransferase activity"/>
    <property type="evidence" value="ECO:0007669"/>
    <property type="project" value="UniProtKB-EC"/>
</dbReference>
<dbReference type="PIRSF" id="PIRSF029038">
    <property type="entry name" value="Mtase_YbiN_prd"/>
    <property type="match status" value="1"/>
</dbReference>
<feature type="region of interest" description="Disordered" evidence="6">
    <location>
        <begin position="176"/>
        <end position="209"/>
    </location>
</feature>
<evidence type="ECO:0000256" key="5">
    <source>
        <dbReference type="ARBA" id="ARBA00022691"/>
    </source>
</evidence>
<dbReference type="GO" id="GO:0070475">
    <property type="term" value="P:rRNA base methylation"/>
    <property type="evidence" value="ECO:0007669"/>
    <property type="project" value="TreeGrafter"/>
</dbReference>
<evidence type="ECO:0000313" key="7">
    <source>
        <dbReference type="EMBL" id="MBC2603476.1"/>
    </source>
</evidence>
<dbReference type="Proteomes" id="UP000525652">
    <property type="component" value="Unassembled WGS sequence"/>
</dbReference>
<dbReference type="NCBIfam" id="NF008725">
    <property type="entry name" value="PRK11727.1"/>
    <property type="match status" value="1"/>
</dbReference>
<sequence>MHPRNPHQGRYDFDALCDACPELAGFLRPNPKGDRTIDFSDPEAVLCLNRALLSHQYQVHHWAIPQGYLCPPIPGRADYIHHLADLIGVDRSADSRKRIFDIGTGANCIYPILGNRSYGWNFVGTEVELRAFRSARAIVEANPCLQKNIRIVRQKNEGAIFTGILKPSDSFAATMCNPPFHPSPDEARSQNQRKTRNLKRTKIPPKSSNLNFGGQPRELWCVGGEVGFLKRMIAESQKFAGQVGWFTSLVSKSANLPYLRSQLEQAKAAEVKVVPMEQGQKQSRLLAWKF</sequence>
<dbReference type="Gene3D" id="3.40.50.150">
    <property type="entry name" value="Vaccinia Virus protein VP39"/>
    <property type="match status" value="1"/>
</dbReference>
<dbReference type="EMBL" id="JACHVA010000127">
    <property type="protein sequence ID" value="MBC2603476.1"/>
    <property type="molecule type" value="Genomic_DNA"/>
</dbReference>
<organism evidence="7 8">
    <name type="scientific">Puniceicoccus vermicola</name>
    <dbReference type="NCBI Taxonomy" id="388746"/>
    <lineage>
        <taxon>Bacteria</taxon>
        <taxon>Pseudomonadati</taxon>
        <taxon>Verrucomicrobiota</taxon>
        <taxon>Opitutia</taxon>
        <taxon>Puniceicoccales</taxon>
        <taxon>Puniceicoccaceae</taxon>
        <taxon>Puniceicoccus</taxon>
    </lineage>
</organism>
<evidence type="ECO:0000256" key="1">
    <source>
        <dbReference type="ARBA" id="ARBA00022490"/>
    </source>
</evidence>
<evidence type="ECO:0000256" key="3">
    <source>
        <dbReference type="ARBA" id="ARBA00022603"/>
    </source>
</evidence>
<evidence type="ECO:0000256" key="4">
    <source>
        <dbReference type="ARBA" id="ARBA00022679"/>
    </source>
</evidence>
<accession>A0A7X1B0Q2</accession>
<evidence type="ECO:0000256" key="2">
    <source>
        <dbReference type="ARBA" id="ARBA00022552"/>
    </source>
</evidence>
<dbReference type="PANTHER" id="PTHR13393">
    <property type="entry name" value="SAM-DEPENDENT METHYLTRANSFERASE"/>
    <property type="match status" value="1"/>
</dbReference>
<dbReference type="AlphaFoldDB" id="A0A7X1B0Q2"/>
<keyword evidence="2" id="KW-0698">rRNA processing</keyword>
<dbReference type="HAMAP" id="MF_01848">
    <property type="entry name" value="23SrRNA_methyltr_F"/>
    <property type="match status" value="1"/>
</dbReference>
<dbReference type="Pfam" id="PF05971">
    <property type="entry name" value="Methyltransf_10"/>
    <property type="match status" value="1"/>
</dbReference>
<dbReference type="RefSeq" id="WP_185694104.1">
    <property type="nucleotide sequence ID" value="NZ_JACHVA010000127.1"/>
</dbReference>
<reference evidence="7 8" key="1">
    <citation type="submission" date="2020-07" db="EMBL/GenBank/DDBJ databases">
        <authorList>
            <person name="Feng X."/>
        </authorList>
    </citation>
    <scope>NUCLEOTIDE SEQUENCE [LARGE SCALE GENOMIC DNA]</scope>
    <source>
        <strain evidence="7 8">JCM14086</strain>
    </source>
</reference>
<name>A0A7X1B0Q2_9BACT</name>
<keyword evidence="5" id="KW-0949">S-adenosyl-L-methionine</keyword>
<dbReference type="SUPFAM" id="SSF53335">
    <property type="entry name" value="S-adenosyl-L-methionine-dependent methyltransferases"/>
    <property type="match status" value="1"/>
</dbReference>